<gene>
    <name evidence="1" type="ORF">WKI67_08860</name>
</gene>
<accession>A0ACC6PQ80</accession>
<reference evidence="1" key="1">
    <citation type="submission" date="2024-03" db="EMBL/GenBank/DDBJ databases">
        <title>Novel Streptomyces species of biotechnological and ecological value are a feature of Machair soil.</title>
        <authorList>
            <person name="Prole J.R."/>
            <person name="Goodfellow M."/>
            <person name="Allenby N."/>
            <person name="Ward A.C."/>
        </authorList>
    </citation>
    <scope>NUCLEOTIDE SEQUENCE</scope>
    <source>
        <strain evidence="1">MS2.AVA.5</strain>
    </source>
</reference>
<keyword evidence="1" id="KW-0378">Hydrolase</keyword>
<keyword evidence="2" id="KW-1185">Reference proteome</keyword>
<organism evidence="1 2">
    <name type="scientific">Streptomyces achmelvichensis</name>
    <dbReference type="NCBI Taxonomy" id="3134111"/>
    <lineage>
        <taxon>Bacteria</taxon>
        <taxon>Bacillati</taxon>
        <taxon>Actinomycetota</taxon>
        <taxon>Actinomycetes</taxon>
        <taxon>Kitasatosporales</taxon>
        <taxon>Streptomycetaceae</taxon>
        <taxon>Streptomyces</taxon>
    </lineage>
</organism>
<name>A0ACC6PQ80_9ACTN</name>
<evidence type="ECO:0000313" key="1">
    <source>
        <dbReference type="EMBL" id="MEJ8633506.1"/>
    </source>
</evidence>
<dbReference type="Proteomes" id="UP001377168">
    <property type="component" value="Unassembled WGS sequence"/>
</dbReference>
<protein>
    <submittedName>
        <fullName evidence="1">Alpha/beta hydrolase</fullName>
    </submittedName>
</protein>
<dbReference type="EMBL" id="JBBKAJ010000022">
    <property type="protein sequence ID" value="MEJ8633506.1"/>
    <property type="molecule type" value="Genomic_DNA"/>
</dbReference>
<comment type="caution">
    <text evidence="1">The sequence shown here is derived from an EMBL/GenBank/DDBJ whole genome shotgun (WGS) entry which is preliminary data.</text>
</comment>
<proteinExistence type="predicted"/>
<evidence type="ECO:0000313" key="2">
    <source>
        <dbReference type="Proteomes" id="UP001377168"/>
    </source>
</evidence>
<sequence>MTVGRDRLRPEVREFVDILAAVFPDVGVSVTDAVEARRIMDASLSPFGRPKVGGVADRTIPGPPGAPELSVRVYRPLPEAGPGPWPTAVFFHGGGWVLGGLNSHDRLCRQLCRDAGAVVVAVDYRLAPEVRFPVPIEDAYAAVCWAADHIGELGGDPRALVVAGDSAGGNLATCAMLVARERGGPDVALQVLIYPATDAALDTESHRTNAEGYYLTAEHVRWFRDLYLGPDGDIHHPLASPLHAELAGLPAAHIVTAGCDPVCDEGRAYAKRLAEAGVPVTEAHYPGMFHGFLALSNVVDEAKDAMAGVAEVIASTMINRKPSGDHERGEE</sequence>